<dbReference type="SUPFAM" id="SSF53613">
    <property type="entry name" value="Ribokinase-like"/>
    <property type="match status" value="1"/>
</dbReference>
<feature type="non-terminal residue" evidence="6">
    <location>
        <position position="299"/>
    </location>
</feature>
<keyword evidence="2 4" id="KW-0808">Transferase</keyword>
<dbReference type="AlphaFoldDB" id="A0A0A0BWV2"/>
<evidence type="ECO:0000313" key="7">
    <source>
        <dbReference type="Proteomes" id="UP000029839"/>
    </source>
</evidence>
<dbReference type="OrthoDB" id="9813569at2"/>
<dbReference type="EMBL" id="AXCY01000005">
    <property type="protein sequence ID" value="KGM12401.1"/>
    <property type="molecule type" value="Genomic_DNA"/>
</dbReference>
<dbReference type="PRINTS" id="PR00990">
    <property type="entry name" value="RIBOKINASE"/>
</dbReference>
<comment type="caution">
    <text evidence="6">The sequence shown here is derived from an EMBL/GenBank/DDBJ whole genome shotgun (WGS) entry which is preliminary data.</text>
</comment>
<accession>A0A0A0BWV2</accession>
<feature type="domain" description="Carbohydrate kinase PfkB" evidence="5">
    <location>
        <begin position="3"/>
        <end position="291"/>
    </location>
</feature>
<dbReference type="Proteomes" id="UP000029839">
    <property type="component" value="Unassembled WGS sequence"/>
</dbReference>
<dbReference type="PANTHER" id="PTHR10584">
    <property type="entry name" value="SUGAR KINASE"/>
    <property type="match status" value="1"/>
</dbReference>
<dbReference type="Gene3D" id="3.40.1190.20">
    <property type="match status" value="1"/>
</dbReference>
<evidence type="ECO:0000313" key="6">
    <source>
        <dbReference type="EMBL" id="KGM12401.1"/>
    </source>
</evidence>
<evidence type="ECO:0000256" key="1">
    <source>
        <dbReference type="ARBA" id="ARBA00010688"/>
    </source>
</evidence>
<dbReference type="GO" id="GO:0005829">
    <property type="term" value="C:cytosol"/>
    <property type="evidence" value="ECO:0007669"/>
    <property type="project" value="TreeGrafter"/>
</dbReference>
<dbReference type="InterPro" id="IPR029056">
    <property type="entry name" value="Ribokinase-like"/>
</dbReference>
<dbReference type="InterPro" id="IPR002173">
    <property type="entry name" value="Carboh/pur_kinase_PfkB_CS"/>
</dbReference>
<reference evidence="6 7" key="1">
    <citation type="submission" date="2013-08" db="EMBL/GenBank/DDBJ databases">
        <title>Genome sequencing of Cellulomonas carbonis T26.</title>
        <authorList>
            <person name="Chen F."/>
            <person name="Li Y."/>
            <person name="Wang G."/>
        </authorList>
    </citation>
    <scope>NUCLEOTIDE SEQUENCE [LARGE SCALE GENOMIC DNA]</scope>
    <source>
        <strain evidence="6 7">T26</strain>
    </source>
</reference>
<sequence length="299" mass="29884">MGGVVVVGQVARDLVLAVDRVPDGGGSTDVTRRIEVLGGKGANQGVGCRQLGADVALVGVVGDDDAGRAVLAQARLDGLDVSAVVRRSGTTTALLVDVVEADGTRRLLEHVPDGTGLTADDVRAAAPVLRRADAVLVQLQQPADSVVEALRSADDTGALVVVDGAPADDAVRAAVLEHADVVRADEVEAAGLLGRALRGVDDAVTAATELVGRGPRVVALEVGSEANVVAWDGGHVVMPLLPTDLVDPTGGGDAFVAGLTAALLEGADPATAGWWGSAAAASVVARLGGRPALDRDAVA</sequence>
<dbReference type="Pfam" id="PF00294">
    <property type="entry name" value="PfkB"/>
    <property type="match status" value="1"/>
</dbReference>
<keyword evidence="7" id="KW-1185">Reference proteome</keyword>
<proteinExistence type="inferred from homology"/>
<evidence type="ECO:0000256" key="3">
    <source>
        <dbReference type="ARBA" id="ARBA00022777"/>
    </source>
</evidence>
<comment type="similarity">
    <text evidence="1 4">Belongs to the carbohydrate kinase PfkB family.</text>
</comment>
<organism evidence="6 7">
    <name type="scientific">Cellulomonas carbonis T26</name>
    <dbReference type="NCBI Taxonomy" id="947969"/>
    <lineage>
        <taxon>Bacteria</taxon>
        <taxon>Bacillati</taxon>
        <taxon>Actinomycetota</taxon>
        <taxon>Actinomycetes</taxon>
        <taxon>Micrococcales</taxon>
        <taxon>Cellulomonadaceae</taxon>
        <taxon>Cellulomonas</taxon>
    </lineage>
</organism>
<gene>
    <name evidence="6" type="ORF">N868_15110</name>
</gene>
<reference evidence="6 7" key="2">
    <citation type="journal article" date="2015" name="Stand. Genomic Sci.">
        <title>Draft genome sequence of Cellulomonas carbonis T26(T) and comparative analysis of six Cellulomonas genomes.</title>
        <authorList>
            <person name="Zhuang W."/>
            <person name="Zhang S."/>
            <person name="Xia X."/>
            <person name="Wang G."/>
        </authorList>
    </citation>
    <scope>NUCLEOTIDE SEQUENCE [LARGE SCALE GENOMIC DNA]</scope>
    <source>
        <strain evidence="6 7">T26</strain>
    </source>
</reference>
<dbReference type="PANTHER" id="PTHR10584:SF166">
    <property type="entry name" value="RIBOKINASE"/>
    <property type="match status" value="1"/>
</dbReference>
<evidence type="ECO:0000256" key="4">
    <source>
        <dbReference type="RuleBase" id="RU003704"/>
    </source>
</evidence>
<dbReference type="GO" id="GO:0016301">
    <property type="term" value="F:kinase activity"/>
    <property type="evidence" value="ECO:0007669"/>
    <property type="project" value="UniProtKB-KW"/>
</dbReference>
<name>A0A0A0BWV2_9CELL</name>
<dbReference type="GO" id="GO:0006796">
    <property type="term" value="P:phosphate-containing compound metabolic process"/>
    <property type="evidence" value="ECO:0007669"/>
    <property type="project" value="UniProtKB-ARBA"/>
</dbReference>
<keyword evidence="3 4" id="KW-0418">Kinase</keyword>
<dbReference type="InterPro" id="IPR011611">
    <property type="entry name" value="PfkB_dom"/>
</dbReference>
<protein>
    <submittedName>
        <fullName evidence="6">Carbohydrate kinase</fullName>
    </submittedName>
</protein>
<evidence type="ECO:0000256" key="2">
    <source>
        <dbReference type="ARBA" id="ARBA00022679"/>
    </source>
</evidence>
<dbReference type="InterPro" id="IPR002139">
    <property type="entry name" value="Ribo/fructo_kinase"/>
</dbReference>
<dbReference type="PROSITE" id="PS00584">
    <property type="entry name" value="PFKB_KINASES_2"/>
    <property type="match status" value="1"/>
</dbReference>
<evidence type="ECO:0000259" key="5">
    <source>
        <dbReference type="Pfam" id="PF00294"/>
    </source>
</evidence>